<feature type="domain" description="Peptidase M28" evidence="3">
    <location>
        <begin position="145"/>
        <end position="334"/>
    </location>
</feature>
<dbReference type="Pfam" id="PF04389">
    <property type="entry name" value="Peptidase_M28"/>
    <property type="match status" value="1"/>
</dbReference>
<feature type="transmembrane region" description="Helical" evidence="2">
    <location>
        <begin position="402"/>
        <end position="421"/>
    </location>
</feature>
<proteinExistence type="predicted"/>
<evidence type="ECO:0000259" key="3">
    <source>
        <dbReference type="Pfam" id="PF04389"/>
    </source>
</evidence>
<keyword evidence="2" id="KW-0812">Transmembrane</keyword>
<feature type="transmembrane region" description="Helical" evidence="2">
    <location>
        <begin position="494"/>
        <end position="510"/>
    </location>
</feature>
<sequence>MNKRIAMVIMLIVVIAGLWIGFLQMRPPSPPSESGADYPAFQRMLANLTAMTVAPHPSGSKELEAVRAHLLGQIRDMGLEPTVDEEVYTAADLEAEHLAQDGPPREVRIEKEKSSSGDKKPAPGSKTVEVIHREGPPLKDLALSNIWVKLDAPDTDRGVLMLAHYDSEDKALGAADDMVSVSSLLEVMREQGSRPELLKNDLYFLFTDGEEESALGAKAFVKSHPELTSKIDLAINFDARGDRGGLLMFETSAPNHGLLRHFQAASSHPIAFSFTTGLYRKMPNGTDLTFFMDAGYSGLNFAVAEGVEHYHRMTDNVENLDRGTAYNFLQTAMEMAEYAAGHEQIGGAGSSTRDSVFFTFLPGHLVVMTDIVAYFIAASAVFASLFWLLMQLRQGRVQLRQILIGTGWFAGMIGGMGLLSWGLVLFATQMMGLSKRTNNDDVFLCLFVVLSLIIFAVMYFRMRSQSLAEALAGLLPIQLLLTIGTVLLFVELSYVFALSTLGMLIVALMDRHRIGRMVASSVLGFGILVLYVPVGWLIFVMFMMPITPLVIALSVLPFSILNAFFATTYKPDYKAAVELK</sequence>
<dbReference type="PANTHER" id="PTHR12147">
    <property type="entry name" value="METALLOPEPTIDASE M28 FAMILY MEMBER"/>
    <property type="match status" value="1"/>
</dbReference>
<dbReference type="Gene3D" id="3.40.630.10">
    <property type="entry name" value="Zn peptidases"/>
    <property type="match status" value="1"/>
</dbReference>
<dbReference type="RefSeq" id="WP_210663660.1">
    <property type="nucleotide sequence ID" value="NZ_JAGKSP010000018.1"/>
</dbReference>
<organism evidence="4 5">
    <name type="scientific">Paenibacillus lignilyticus</name>
    <dbReference type="NCBI Taxonomy" id="1172615"/>
    <lineage>
        <taxon>Bacteria</taxon>
        <taxon>Bacillati</taxon>
        <taxon>Bacillota</taxon>
        <taxon>Bacilli</taxon>
        <taxon>Bacillales</taxon>
        <taxon>Paenibacillaceae</taxon>
        <taxon>Paenibacillus</taxon>
    </lineage>
</organism>
<feature type="transmembrane region" description="Helical" evidence="2">
    <location>
        <begin position="549"/>
        <end position="569"/>
    </location>
</feature>
<keyword evidence="5" id="KW-1185">Reference proteome</keyword>
<evidence type="ECO:0000313" key="4">
    <source>
        <dbReference type="EMBL" id="MBP3966465.1"/>
    </source>
</evidence>
<reference evidence="4 5" key="1">
    <citation type="submission" date="2021-04" db="EMBL/GenBank/DDBJ databases">
        <title>Paenibacillus sp. DLE-14 whole genome sequence.</title>
        <authorList>
            <person name="Ham Y.J."/>
        </authorList>
    </citation>
    <scope>NUCLEOTIDE SEQUENCE [LARGE SCALE GENOMIC DNA]</scope>
    <source>
        <strain evidence="4 5">DLE-14</strain>
    </source>
</reference>
<accession>A0ABS5CKS0</accession>
<feature type="transmembrane region" description="Helical" evidence="2">
    <location>
        <begin position="441"/>
        <end position="460"/>
    </location>
</feature>
<feature type="transmembrane region" description="Helical" evidence="2">
    <location>
        <begin position="467"/>
        <end position="488"/>
    </location>
</feature>
<feature type="transmembrane region" description="Helical" evidence="2">
    <location>
        <begin position="522"/>
        <end position="543"/>
    </location>
</feature>
<keyword evidence="2" id="KW-0472">Membrane</keyword>
<feature type="transmembrane region" description="Helical" evidence="2">
    <location>
        <begin position="371"/>
        <end position="390"/>
    </location>
</feature>
<dbReference type="InterPro" id="IPR007484">
    <property type="entry name" value="Peptidase_M28"/>
</dbReference>
<protein>
    <submittedName>
        <fullName evidence="4">M28 family peptidase</fullName>
    </submittedName>
</protein>
<dbReference type="EMBL" id="JAGKSP010000018">
    <property type="protein sequence ID" value="MBP3966465.1"/>
    <property type="molecule type" value="Genomic_DNA"/>
</dbReference>
<evidence type="ECO:0000256" key="1">
    <source>
        <dbReference type="SAM" id="MobiDB-lite"/>
    </source>
</evidence>
<dbReference type="Proteomes" id="UP000673394">
    <property type="component" value="Unassembled WGS sequence"/>
</dbReference>
<dbReference type="SUPFAM" id="SSF53187">
    <property type="entry name" value="Zn-dependent exopeptidases"/>
    <property type="match status" value="1"/>
</dbReference>
<gene>
    <name evidence="4" type="ORF">I8J30_27540</name>
</gene>
<feature type="region of interest" description="Disordered" evidence="1">
    <location>
        <begin position="96"/>
        <end position="127"/>
    </location>
</feature>
<dbReference type="PANTHER" id="PTHR12147:SF26">
    <property type="entry name" value="PEPTIDASE M28 DOMAIN-CONTAINING PROTEIN"/>
    <property type="match status" value="1"/>
</dbReference>
<evidence type="ECO:0000256" key="2">
    <source>
        <dbReference type="SAM" id="Phobius"/>
    </source>
</evidence>
<dbReference type="InterPro" id="IPR045175">
    <property type="entry name" value="M28_fam"/>
</dbReference>
<evidence type="ECO:0000313" key="5">
    <source>
        <dbReference type="Proteomes" id="UP000673394"/>
    </source>
</evidence>
<name>A0ABS5CKS0_9BACL</name>
<keyword evidence="2" id="KW-1133">Transmembrane helix</keyword>
<comment type="caution">
    <text evidence="4">The sequence shown here is derived from an EMBL/GenBank/DDBJ whole genome shotgun (WGS) entry which is preliminary data.</text>
</comment>
<feature type="compositionally biased region" description="Basic and acidic residues" evidence="1">
    <location>
        <begin position="96"/>
        <end position="121"/>
    </location>
</feature>